<comment type="caution">
    <text evidence="1">The sequence shown here is derived from an EMBL/GenBank/DDBJ whole genome shotgun (WGS) entry which is preliminary data.</text>
</comment>
<dbReference type="AlphaFoldDB" id="A0AAD7ADU7"/>
<dbReference type="PANTHER" id="PTHR48472:SF1">
    <property type="entry name" value="TC1-LIKE TRANSPOSASE DDE DOMAIN-CONTAINING PROTEIN"/>
    <property type="match status" value="1"/>
</dbReference>
<dbReference type="EMBL" id="JARIHO010000009">
    <property type="protein sequence ID" value="KAJ7355939.1"/>
    <property type="molecule type" value="Genomic_DNA"/>
</dbReference>
<name>A0AAD7ADU7_9AGAR</name>
<accession>A0AAD7ADU7</accession>
<evidence type="ECO:0000313" key="1">
    <source>
        <dbReference type="EMBL" id="KAJ7355939.1"/>
    </source>
</evidence>
<gene>
    <name evidence="1" type="ORF">DFH08DRAFT_659522</name>
</gene>
<feature type="non-terminal residue" evidence="1">
    <location>
        <position position="106"/>
    </location>
</feature>
<dbReference type="PANTHER" id="PTHR48472">
    <property type="entry name" value="TC1-LIKE TRANSPOSASE DDE DOMAIN-CONTAINING PROTEIN"/>
    <property type="match status" value="1"/>
</dbReference>
<evidence type="ECO:0000313" key="2">
    <source>
        <dbReference type="Proteomes" id="UP001218218"/>
    </source>
</evidence>
<feature type="non-terminal residue" evidence="1">
    <location>
        <position position="1"/>
    </location>
</feature>
<proteinExistence type="predicted"/>
<reference evidence="1" key="1">
    <citation type="submission" date="2023-03" db="EMBL/GenBank/DDBJ databases">
        <title>Massive genome expansion in bonnet fungi (Mycena s.s.) driven by repeated elements and novel gene families across ecological guilds.</title>
        <authorList>
            <consortium name="Lawrence Berkeley National Laboratory"/>
            <person name="Harder C.B."/>
            <person name="Miyauchi S."/>
            <person name="Viragh M."/>
            <person name="Kuo A."/>
            <person name="Thoen E."/>
            <person name="Andreopoulos B."/>
            <person name="Lu D."/>
            <person name="Skrede I."/>
            <person name="Drula E."/>
            <person name="Henrissat B."/>
            <person name="Morin E."/>
            <person name="Kohler A."/>
            <person name="Barry K."/>
            <person name="LaButti K."/>
            <person name="Morin E."/>
            <person name="Salamov A."/>
            <person name="Lipzen A."/>
            <person name="Mereny Z."/>
            <person name="Hegedus B."/>
            <person name="Baldrian P."/>
            <person name="Stursova M."/>
            <person name="Weitz H."/>
            <person name="Taylor A."/>
            <person name="Grigoriev I.V."/>
            <person name="Nagy L.G."/>
            <person name="Martin F."/>
            <person name="Kauserud H."/>
        </authorList>
    </citation>
    <scope>NUCLEOTIDE SEQUENCE</scope>
    <source>
        <strain evidence="1">CBHHK002</strain>
    </source>
</reference>
<protein>
    <submittedName>
        <fullName evidence="1">Uncharacterized protein</fullName>
    </submittedName>
</protein>
<keyword evidence="2" id="KW-1185">Reference proteome</keyword>
<organism evidence="1 2">
    <name type="scientific">Mycena albidolilacea</name>
    <dbReference type="NCBI Taxonomy" id="1033008"/>
    <lineage>
        <taxon>Eukaryota</taxon>
        <taxon>Fungi</taxon>
        <taxon>Dikarya</taxon>
        <taxon>Basidiomycota</taxon>
        <taxon>Agaricomycotina</taxon>
        <taxon>Agaricomycetes</taxon>
        <taxon>Agaricomycetidae</taxon>
        <taxon>Agaricales</taxon>
        <taxon>Marasmiineae</taxon>
        <taxon>Mycenaceae</taxon>
        <taxon>Mycena</taxon>
    </lineage>
</organism>
<sequence length="106" mass="12250">HLTAVDLKFIQALIEQTHTIYLDEIQEKLLTQRDVYVSIMTLLRALHRLHFSHKCVSVRALERNDLLQSAYMNSIADIVPDANMLMFIDEAAKDERTIGRQKGRSL</sequence>
<dbReference type="Proteomes" id="UP001218218">
    <property type="component" value="Unassembled WGS sequence"/>
</dbReference>